<reference evidence="2" key="1">
    <citation type="journal article" date="2019" name="Int. J. Syst. Evol. Microbiol.">
        <title>The Global Catalogue of Microorganisms (GCM) 10K type strain sequencing project: providing services to taxonomists for standard genome sequencing and annotation.</title>
        <authorList>
            <consortium name="The Broad Institute Genomics Platform"/>
            <consortium name="The Broad Institute Genome Sequencing Center for Infectious Disease"/>
            <person name="Wu L."/>
            <person name="Ma J."/>
        </authorList>
    </citation>
    <scope>NUCLEOTIDE SEQUENCE [LARGE SCALE GENOMIC DNA]</scope>
    <source>
        <strain evidence="2">JCM 32105</strain>
    </source>
</reference>
<organism evidence="1 2">
    <name type="scientific">Nemorincola caseinilytica</name>
    <dbReference type="NCBI Taxonomy" id="2054315"/>
    <lineage>
        <taxon>Bacteria</taxon>
        <taxon>Pseudomonadati</taxon>
        <taxon>Bacteroidota</taxon>
        <taxon>Chitinophagia</taxon>
        <taxon>Chitinophagales</taxon>
        <taxon>Chitinophagaceae</taxon>
        <taxon>Nemorincola</taxon>
    </lineage>
</organism>
<sequence>MESPFSLLFLALQQRIDGLMAKHTRYIRFTDLDHGYLKDDVPALAYPAVLIDLDGTFSQQGMVTQLGDITVRLRLVFSAHSTTDNLSPRSVAEKGLAYFELEHIIHQALQGWTPTLSTPADPAKDIMPPDLFGSFSRIAARTDSRRTDLRIRELTYKISLQDLSTGRFPQRHVAELDLQLFFSQPG</sequence>
<proteinExistence type="predicted"/>
<name>A0ABP8NCS2_9BACT</name>
<dbReference type="EMBL" id="BAABFA010000010">
    <property type="protein sequence ID" value="GAA4465165.1"/>
    <property type="molecule type" value="Genomic_DNA"/>
</dbReference>
<gene>
    <name evidence="1" type="ORF">GCM10023093_16870</name>
</gene>
<protein>
    <submittedName>
        <fullName evidence="1">Uncharacterized protein</fullName>
    </submittedName>
</protein>
<dbReference type="Proteomes" id="UP001500067">
    <property type="component" value="Unassembled WGS sequence"/>
</dbReference>
<accession>A0ABP8NCS2</accession>
<keyword evidence="2" id="KW-1185">Reference proteome</keyword>
<evidence type="ECO:0000313" key="1">
    <source>
        <dbReference type="EMBL" id="GAA4465165.1"/>
    </source>
</evidence>
<evidence type="ECO:0000313" key="2">
    <source>
        <dbReference type="Proteomes" id="UP001500067"/>
    </source>
</evidence>
<comment type="caution">
    <text evidence="1">The sequence shown here is derived from an EMBL/GenBank/DDBJ whole genome shotgun (WGS) entry which is preliminary data.</text>
</comment>